<feature type="transmembrane region" description="Helical" evidence="1">
    <location>
        <begin position="16"/>
        <end position="37"/>
    </location>
</feature>
<feature type="transmembrane region" description="Helical" evidence="1">
    <location>
        <begin position="57"/>
        <end position="76"/>
    </location>
</feature>
<dbReference type="Proteomes" id="UP000199199">
    <property type="component" value="Unassembled WGS sequence"/>
</dbReference>
<dbReference type="OrthoDB" id="230585at2157"/>
<evidence type="ECO:0000313" key="2">
    <source>
        <dbReference type="EMBL" id="SFS65800.1"/>
    </source>
</evidence>
<protein>
    <recommendedName>
        <fullName evidence="4">Solute:sodium symporter small subunit</fullName>
    </recommendedName>
</protein>
<keyword evidence="3" id="KW-1185">Reference proteome</keyword>
<keyword evidence="1" id="KW-0812">Transmembrane</keyword>
<gene>
    <name evidence="2" type="ORF">SAMN04488556_1901</name>
</gene>
<dbReference type="EMBL" id="FOZS01000002">
    <property type="protein sequence ID" value="SFS65800.1"/>
    <property type="molecule type" value="Genomic_DNA"/>
</dbReference>
<keyword evidence="1" id="KW-1133">Transmembrane helix</keyword>
<sequence length="86" mass="9160">MSESPAISGKHPVWRYVVDGISIAAILLTWVVIGIAFEYGVSSIGGTGGLFETSGPQLGAVVALTGLLNALLFSLYRAISYWHNYD</sequence>
<evidence type="ECO:0000256" key="1">
    <source>
        <dbReference type="SAM" id="Phobius"/>
    </source>
</evidence>
<evidence type="ECO:0008006" key="4">
    <source>
        <dbReference type="Google" id="ProtNLM"/>
    </source>
</evidence>
<reference evidence="3" key="1">
    <citation type="submission" date="2016-10" db="EMBL/GenBank/DDBJ databases">
        <authorList>
            <person name="Varghese N."/>
            <person name="Submissions S."/>
        </authorList>
    </citation>
    <scope>NUCLEOTIDE SEQUENCE [LARGE SCALE GENOMIC DNA]</scope>
    <source>
        <strain evidence="3">DSM 22427</strain>
    </source>
</reference>
<dbReference type="RefSeq" id="WP_092904013.1">
    <property type="nucleotide sequence ID" value="NZ_FOZS01000002.1"/>
</dbReference>
<keyword evidence="1" id="KW-0472">Membrane</keyword>
<organism evidence="2 3">
    <name type="scientific">Halostagnicola kamekurae</name>
    <dbReference type="NCBI Taxonomy" id="619731"/>
    <lineage>
        <taxon>Archaea</taxon>
        <taxon>Methanobacteriati</taxon>
        <taxon>Methanobacteriota</taxon>
        <taxon>Stenosarchaea group</taxon>
        <taxon>Halobacteria</taxon>
        <taxon>Halobacteriales</taxon>
        <taxon>Natrialbaceae</taxon>
        <taxon>Halostagnicola</taxon>
    </lineage>
</organism>
<evidence type="ECO:0000313" key="3">
    <source>
        <dbReference type="Proteomes" id="UP000199199"/>
    </source>
</evidence>
<dbReference type="AlphaFoldDB" id="A0A1I6RMG9"/>
<proteinExistence type="predicted"/>
<accession>A0A1I6RMG9</accession>
<name>A0A1I6RMG9_9EURY</name>